<dbReference type="EMBL" id="JAGHQM010002069">
    <property type="protein sequence ID" value="KAH0551385.1"/>
    <property type="molecule type" value="Genomic_DNA"/>
</dbReference>
<dbReference type="Proteomes" id="UP000750711">
    <property type="component" value="Unassembled WGS sequence"/>
</dbReference>
<organism evidence="2 3">
    <name type="scientific">Trichoglossum hirsutum</name>
    <dbReference type="NCBI Taxonomy" id="265104"/>
    <lineage>
        <taxon>Eukaryota</taxon>
        <taxon>Fungi</taxon>
        <taxon>Dikarya</taxon>
        <taxon>Ascomycota</taxon>
        <taxon>Pezizomycotina</taxon>
        <taxon>Geoglossomycetes</taxon>
        <taxon>Geoglossales</taxon>
        <taxon>Geoglossaceae</taxon>
        <taxon>Trichoglossum</taxon>
    </lineage>
</organism>
<gene>
    <name evidence="2" type="ORF">GP486_007400</name>
</gene>
<dbReference type="AlphaFoldDB" id="A0A9P8L6W2"/>
<evidence type="ECO:0000256" key="1">
    <source>
        <dbReference type="SAM" id="MobiDB-lite"/>
    </source>
</evidence>
<evidence type="ECO:0008006" key="4">
    <source>
        <dbReference type="Google" id="ProtNLM"/>
    </source>
</evidence>
<feature type="compositionally biased region" description="Polar residues" evidence="1">
    <location>
        <begin position="314"/>
        <end position="329"/>
    </location>
</feature>
<feature type="region of interest" description="Disordered" evidence="1">
    <location>
        <begin position="314"/>
        <end position="337"/>
    </location>
</feature>
<name>A0A9P8L6W2_9PEZI</name>
<protein>
    <recommendedName>
        <fullName evidence="4">Only prolin and serin are matching in the corresponding protein</fullName>
    </recommendedName>
</protein>
<comment type="caution">
    <text evidence="2">The sequence shown here is derived from an EMBL/GenBank/DDBJ whole genome shotgun (WGS) entry which is preliminary data.</text>
</comment>
<proteinExistence type="predicted"/>
<sequence>MPCKLRPLILPQLVEAQARQPGLNSDYDIESPELSASLRTQNSSASEFPSPITPNFSARCRQSSSSSSPKDAMHLSGFKTNACHDRFDSFGSAKSYLPDVEEETLEVNDDEHYDLFSGPLDCSCYDCYQHGNDATRSFVVLPSTVEYDLTDSFWSDGDFSSNPQVKKRRAESSPFASIATRLSNKLPSLGKRWKSRKSTGQISTTDNLREAISTHTARSRSPSLAGSIAQPSSKHFGTQMPPSPARSVLEEDEEEIYKMSPADVRAASKHRSNPDGIATTPLLPPLQIPGSNTPWESPIQSPLRSPTVAEPRESFSTVNSPANTPTTPQIRECSTVGRPLTPPSSIHASVSSFHRNRPGHLVPSNEIPPMLIGDSHDEWANKLGHANFNIQPEPYLPEVFDLAACKQIRANWDLARCNFAKHLVRTAEHYGITSKTLRLTEEKWAEIDSRWRRCNEITISKAAEESGVNAVILSEAAAVPVALMKIPSLNDPRSEGKFPKLGDEDIVGPMVQFASQLQRKPSKKAAFLKFLQDVKFPSAMMRPVSSDDRVGS</sequence>
<evidence type="ECO:0000313" key="2">
    <source>
        <dbReference type="EMBL" id="KAH0551385.1"/>
    </source>
</evidence>
<accession>A0A9P8L6W2</accession>
<evidence type="ECO:0000313" key="3">
    <source>
        <dbReference type="Proteomes" id="UP000750711"/>
    </source>
</evidence>
<feature type="compositionally biased region" description="Polar residues" evidence="1">
    <location>
        <begin position="213"/>
        <end position="236"/>
    </location>
</feature>
<keyword evidence="3" id="KW-1185">Reference proteome</keyword>
<reference evidence="2" key="1">
    <citation type="submission" date="2021-03" db="EMBL/GenBank/DDBJ databases">
        <title>Comparative genomics and phylogenomic investigation of the class Geoglossomycetes provide insights into ecological specialization and systematics.</title>
        <authorList>
            <person name="Melie T."/>
            <person name="Pirro S."/>
            <person name="Miller A.N."/>
            <person name="Quandt A."/>
        </authorList>
    </citation>
    <scope>NUCLEOTIDE SEQUENCE</scope>
    <source>
        <strain evidence="2">CAQ_001_2017</strain>
    </source>
</reference>
<feature type="region of interest" description="Disordered" evidence="1">
    <location>
        <begin position="190"/>
        <end position="254"/>
    </location>
</feature>